<organism evidence="2 3">
    <name type="scientific">Parasphingorhabdus marina DSM 22363</name>
    <dbReference type="NCBI Taxonomy" id="1123272"/>
    <lineage>
        <taxon>Bacteria</taxon>
        <taxon>Pseudomonadati</taxon>
        <taxon>Pseudomonadota</taxon>
        <taxon>Alphaproteobacteria</taxon>
        <taxon>Sphingomonadales</taxon>
        <taxon>Sphingomonadaceae</taxon>
        <taxon>Parasphingorhabdus</taxon>
    </lineage>
</organism>
<dbReference type="STRING" id="1123272.SAMN02745824_2919"/>
<evidence type="ECO:0000313" key="3">
    <source>
        <dbReference type="Proteomes" id="UP000185192"/>
    </source>
</evidence>
<proteinExistence type="predicted"/>
<dbReference type="InterPro" id="IPR000073">
    <property type="entry name" value="AB_hydrolase_1"/>
</dbReference>
<name>A0A1N6GP65_9SPHN</name>
<accession>A0A1N6GP65</accession>
<evidence type="ECO:0000313" key="2">
    <source>
        <dbReference type="EMBL" id="SIO09265.1"/>
    </source>
</evidence>
<evidence type="ECO:0000259" key="1">
    <source>
        <dbReference type="Pfam" id="PF00561"/>
    </source>
</evidence>
<protein>
    <submittedName>
        <fullName evidence="2">Pimeloyl-ACP methyl ester carboxylesterase</fullName>
    </submittedName>
</protein>
<dbReference type="InterPro" id="IPR029058">
    <property type="entry name" value="AB_hydrolase_fold"/>
</dbReference>
<reference evidence="3" key="1">
    <citation type="submission" date="2016-11" db="EMBL/GenBank/DDBJ databases">
        <authorList>
            <person name="Varghese N."/>
            <person name="Submissions S."/>
        </authorList>
    </citation>
    <scope>NUCLEOTIDE SEQUENCE [LARGE SCALE GENOMIC DNA]</scope>
    <source>
        <strain evidence="3">DSM 22363</strain>
    </source>
</reference>
<dbReference type="EMBL" id="FSQW01000002">
    <property type="protein sequence ID" value="SIO09265.1"/>
    <property type="molecule type" value="Genomic_DNA"/>
</dbReference>
<feature type="domain" description="AB hydrolase-1" evidence="1">
    <location>
        <begin position="10"/>
        <end position="245"/>
    </location>
</feature>
<dbReference type="Pfam" id="PF00561">
    <property type="entry name" value="Abhydrolase_1"/>
    <property type="match status" value="1"/>
</dbReference>
<dbReference type="OrthoDB" id="8680283at2"/>
<dbReference type="Gene3D" id="3.40.50.1820">
    <property type="entry name" value="alpha/beta hydrolase"/>
    <property type="match status" value="1"/>
</dbReference>
<keyword evidence="3" id="KW-1185">Reference proteome</keyword>
<sequence>MGRRRQIAYFHGVPGSPAELDLVRCKKPHELDVFVPDRLVCGTDRDLSESFRAVADQIEQRYPDGRIEIIGFSLGTYFALQVAPFLSQRIDVLHLVSSTAPLQWSGYLEDMAGKAVFGMARENPGLFGGMTSIQSFMARYFPNILFKLLFASSRGEDRNLIGDSRFESVLSGILTDSLGHGSRSYQAEIMGYSNDWLPQRNLSEKKIILWHGQKDNWSPVQMAHDLQAYFGEGTELKEFPGLSHYSTLQYALHQILCDHS</sequence>
<dbReference type="AlphaFoldDB" id="A0A1N6GP65"/>
<dbReference type="RefSeq" id="WP_074205866.1">
    <property type="nucleotide sequence ID" value="NZ_FSQW01000002.1"/>
</dbReference>
<gene>
    <name evidence="2" type="ORF">SAMN02745824_2919</name>
</gene>
<dbReference type="Proteomes" id="UP000185192">
    <property type="component" value="Unassembled WGS sequence"/>
</dbReference>
<dbReference type="SUPFAM" id="SSF53474">
    <property type="entry name" value="alpha/beta-Hydrolases"/>
    <property type="match status" value="1"/>
</dbReference>